<reference evidence="2 3" key="1">
    <citation type="submission" date="2022-04" db="EMBL/GenBank/DDBJ databases">
        <title>Chromosome-level reference genomes for two strains of Caenorhabditis briggsae: an improved platform for comparative genomics.</title>
        <authorList>
            <person name="Stevens L."/>
            <person name="Andersen E."/>
        </authorList>
    </citation>
    <scope>NUCLEOTIDE SEQUENCE [LARGE SCALE GENOMIC DNA]</scope>
    <source>
        <strain evidence="2">VX34</strain>
        <tissue evidence="2">Whole-organism</tissue>
    </source>
</reference>
<dbReference type="InterPro" id="IPR052664">
    <property type="entry name" value="BTB-MATH_domain_protein"/>
</dbReference>
<dbReference type="InterPro" id="IPR000210">
    <property type="entry name" value="BTB/POZ_dom"/>
</dbReference>
<protein>
    <recommendedName>
        <fullName evidence="1">BTB domain-containing protein</fullName>
    </recommendedName>
</protein>
<dbReference type="SMART" id="SM00225">
    <property type="entry name" value="BTB"/>
    <property type="match status" value="2"/>
</dbReference>
<dbReference type="Pfam" id="PF00917">
    <property type="entry name" value="MATH"/>
    <property type="match status" value="1"/>
</dbReference>
<dbReference type="EMBL" id="CP092620">
    <property type="protein sequence ID" value="UMM14354.1"/>
    <property type="molecule type" value="Genomic_DNA"/>
</dbReference>
<dbReference type="PANTHER" id="PTHR22743:SF165">
    <property type="entry name" value="BTB AND MATH DOMAIN CONTAINING-RELATED"/>
    <property type="match status" value="1"/>
</dbReference>
<dbReference type="Proteomes" id="UP000829354">
    <property type="component" value="Chromosome I"/>
</dbReference>
<keyword evidence="3" id="KW-1185">Reference proteome</keyword>
<evidence type="ECO:0000313" key="3">
    <source>
        <dbReference type="Proteomes" id="UP000829354"/>
    </source>
</evidence>
<dbReference type="InterPro" id="IPR011333">
    <property type="entry name" value="SKP1/BTB/POZ_sf"/>
</dbReference>
<accession>A0AAE9E6W7</accession>
<dbReference type="PANTHER" id="PTHR22743">
    <property type="entry name" value="MEPRIN/TRAF-LIKE MATH FAMILY-C.ELEGANS"/>
    <property type="match status" value="1"/>
</dbReference>
<dbReference type="InterPro" id="IPR002083">
    <property type="entry name" value="MATH/TRAF_dom"/>
</dbReference>
<organism evidence="2 3">
    <name type="scientific">Caenorhabditis briggsae</name>
    <dbReference type="NCBI Taxonomy" id="6238"/>
    <lineage>
        <taxon>Eukaryota</taxon>
        <taxon>Metazoa</taxon>
        <taxon>Ecdysozoa</taxon>
        <taxon>Nematoda</taxon>
        <taxon>Chromadorea</taxon>
        <taxon>Rhabditida</taxon>
        <taxon>Rhabditina</taxon>
        <taxon>Rhabditomorpha</taxon>
        <taxon>Rhabditoidea</taxon>
        <taxon>Rhabditidae</taxon>
        <taxon>Peloderinae</taxon>
        <taxon>Caenorhabditis</taxon>
    </lineage>
</organism>
<dbReference type="Gene3D" id="3.30.710.10">
    <property type="entry name" value="Potassium Channel Kv1.1, Chain A"/>
    <property type="match status" value="2"/>
</dbReference>
<dbReference type="SUPFAM" id="SSF54695">
    <property type="entry name" value="POZ domain"/>
    <property type="match status" value="2"/>
</dbReference>
<name>A0AAE9E6W7_CAEBR</name>
<gene>
    <name evidence="2" type="ORF">L5515_002189</name>
</gene>
<evidence type="ECO:0000313" key="2">
    <source>
        <dbReference type="EMBL" id="UMM14354.1"/>
    </source>
</evidence>
<dbReference type="CDD" id="cd18186">
    <property type="entry name" value="BTB_POZ_ZBTB_KLHL-like"/>
    <property type="match status" value="1"/>
</dbReference>
<dbReference type="PROSITE" id="PS50097">
    <property type="entry name" value="BTB"/>
    <property type="match status" value="1"/>
</dbReference>
<sequence>MEKRIMIGLRDQVELLEYNHVRSQQQPKAFDRIFFHAGFVYAHEGTIDGDQMNFSLHFYDRVKNEIGLNVTWRFEWNGKRTRPCLEEFIRKTIEIEAEDPSIGAKFSLPLSEVISMADGGSLLLRVVINVHHTNGLKGPLKRFDISNSECSDCIVQVEEEEFYVSKSYLLSQCPKLFYKTQPDRLKVYRVHPTIFQDFLEVLHAVPGSIMDHNIGRILSFAFFCGARTVLEKCEHYLLNAESNIKLREKLNLSNDYQLEELQDSLVDRITDAKFLESFLFEKVLRSKNYIIIKKMNKEGRHFILEHCFPVANMDVGETKKSPVKKFFGVPWSLYIKREDEDHTFVSVRVEFKKRTDWTIDYECSVDVGPKDTHKTLKNKQFRFKASHKSRVAGFKLSGMRWSSFLGPNGYVTSVGLPVKFDITIRRMRRMKAILKVFDETNIQFSNATVEVEETRFYVDKFILKTHSPFFFKQFPVQAEEGSIPSLKLHDVTSDVFQDFLELIYNESGVIQEHNVEALLVLAVSLEASVVFKPCEDFLISSEMDLPEKFRLANQFNLLELGYLVIERVDSLPLLKDLLEDDISKMNQELRIGLIKRFMEEPPLLHNKVASAVVVVE</sequence>
<proteinExistence type="predicted"/>
<feature type="domain" description="BTB" evidence="1">
    <location>
        <begin position="445"/>
        <end position="512"/>
    </location>
</feature>
<dbReference type="AlphaFoldDB" id="A0AAE9E6W7"/>
<dbReference type="Pfam" id="PF00651">
    <property type="entry name" value="BTB"/>
    <property type="match status" value="2"/>
</dbReference>
<evidence type="ECO:0000259" key="1">
    <source>
        <dbReference type="PROSITE" id="PS50097"/>
    </source>
</evidence>